<gene>
    <name evidence="8" type="ORF">RCOM_1341380</name>
</gene>
<proteinExistence type="predicted"/>
<dbReference type="eggNOG" id="ENOG502QQI4">
    <property type="taxonomic scope" value="Eukaryota"/>
</dbReference>
<dbReference type="Proteomes" id="UP000008311">
    <property type="component" value="Unassembled WGS sequence"/>
</dbReference>
<keyword evidence="4" id="KW-0804">Transcription</keyword>
<comment type="subcellular location">
    <subcellularLocation>
        <location evidence="1">Nucleus</location>
    </subcellularLocation>
</comment>
<evidence type="ECO:0000256" key="2">
    <source>
        <dbReference type="ARBA" id="ARBA00023015"/>
    </source>
</evidence>
<evidence type="ECO:0000256" key="3">
    <source>
        <dbReference type="ARBA" id="ARBA00023125"/>
    </source>
</evidence>
<keyword evidence="5" id="KW-0539">Nucleus</keyword>
<evidence type="ECO:0000313" key="9">
    <source>
        <dbReference type="Proteomes" id="UP000008311"/>
    </source>
</evidence>
<evidence type="ECO:0000259" key="7">
    <source>
        <dbReference type="PROSITE" id="PS51005"/>
    </source>
</evidence>
<dbReference type="GO" id="GO:0003677">
    <property type="term" value="F:DNA binding"/>
    <property type="evidence" value="ECO:0007669"/>
    <property type="project" value="UniProtKB-KW"/>
</dbReference>
<accession>B9RMX7</accession>
<keyword evidence="9" id="KW-1185">Reference proteome</keyword>
<feature type="compositionally biased region" description="Polar residues" evidence="6">
    <location>
        <begin position="262"/>
        <end position="272"/>
    </location>
</feature>
<dbReference type="OrthoDB" id="845917at2759"/>
<evidence type="ECO:0000313" key="8">
    <source>
        <dbReference type="EMBL" id="EEF47100.1"/>
    </source>
</evidence>
<evidence type="ECO:0000256" key="1">
    <source>
        <dbReference type="ARBA" id="ARBA00004123"/>
    </source>
</evidence>
<evidence type="ECO:0000256" key="6">
    <source>
        <dbReference type="SAM" id="MobiDB-lite"/>
    </source>
</evidence>
<evidence type="ECO:0000256" key="4">
    <source>
        <dbReference type="ARBA" id="ARBA00023163"/>
    </source>
</evidence>
<dbReference type="OMA" id="WDISACK"/>
<keyword evidence="2" id="KW-0805">Transcription regulation</keyword>
<feature type="region of interest" description="Disordered" evidence="6">
    <location>
        <begin position="262"/>
        <end position="311"/>
    </location>
</feature>
<dbReference type="GO" id="GO:0005634">
    <property type="term" value="C:nucleus"/>
    <property type="evidence" value="ECO:0007669"/>
    <property type="project" value="UniProtKB-SubCell"/>
</dbReference>
<dbReference type="InParanoid" id="B9RMX7"/>
<feature type="domain" description="NAC" evidence="7">
    <location>
        <begin position="20"/>
        <end position="169"/>
    </location>
</feature>
<dbReference type="InterPro" id="IPR036093">
    <property type="entry name" value="NAC_dom_sf"/>
</dbReference>
<dbReference type="SUPFAM" id="SSF101941">
    <property type="entry name" value="NAC domain"/>
    <property type="match status" value="1"/>
</dbReference>
<name>B9RMX7_RICCO</name>
<dbReference type="InterPro" id="IPR003441">
    <property type="entry name" value="NAC-dom"/>
</dbReference>
<evidence type="ECO:0000256" key="5">
    <source>
        <dbReference type="ARBA" id="ARBA00023242"/>
    </source>
</evidence>
<dbReference type="KEGG" id="rcu:8270788"/>
<dbReference type="PANTHER" id="PTHR31989">
    <property type="entry name" value="NAC DOMAIN-CONTAINING PROTEIN 82-RELATED"/>
    <property type="match status" value="1"/>
</dbReference>
<dbReference type="AlphaFoldDB" id="B9RMX7"/>
<sequence>MNHNFPSAMTSPAPPDQSIPLVGYRFHPTDDELVDHFLKLKMLGRDNVKPPIPQIKVCDFEPWDIPALVNTNFEDQVWYFFCARDYKYLHSRRSNRTTKAGYWKPTGKPRKVKAKRTKEEIGTKRSLVFYIKDHPKPRRTKWIMHEYECIPNSTLATQGNFLLYKLKSRPDANINQGEPSQTTLASDLENQALNEMVVNFSSDVYEQGIPSAVDLDCNNLSKTMSTYEKGERNRLVEVTTDSAGDEVESRYCLGYELEAQNPNEATPASSCKTMDFDLQNPDQKTDISEASEEGEWSPALTPSGKSDMSASSIAADLENNAAKGTIFEVDPLETFYNGLEAFLELEEDFNAALLPRTSTNESLSYTRFDMPLFLQGY</sequence>
<organism evidence="8 9">
    <name type="scientific">Ricinus communis</name>
    <name type="common">Castor bean</name>
    <dbReference type="NCBI Taxonomy" id="3988"/>
    <lineage>
        <taxon>Eukaryota</taxon>
        <taxon>Viridiplantae</taxon>
        <taxon>Streptophyta</taxon>
        <taxon>Embryophyta</taxon>
        <taxon>Tracheophyta</taxon>
        <taxon>Spermatophyta</taxon>
        <taxon>Magnoliopsida</taxon>
        <taxon>eudicotyledons</taxon>
        <taxon>Gunneridae</taxon>
        <taxon>Pentapetalae</taxon>
        <taxon>rosids</taxon>
        <taxon>fabids</taxon>
        <taxon>Malpighiales</taxon>
        <taxon>Euphorbiaceae</taxon>
        <taxon>Acalyphoideae</taxon>
        <taxon>Acalypheae</taxon>
        <taxon>Ricinus</taxon>
    </lineage>
</organism>
<reference evidence="9" key="1">
    <citation type="journal article" date="2010" name="Nat. Biotechnol.">
        <title>Draft genome sequence of the oilseed species Ricinus communis.</title>
        <authorList>
            <person name="Chan A.P."/>
            <person name="Crabtree J."/>
            <person name="Zhao Q."/>
            <person name="Lorenzi H."/>
            <person name="Orvis J."/>
            <person name="Puiu D."/>
            <person name="Melake-Berhan A."/>
            <person name="Jones K.M."/>
            <person name="Redman J."/>
            <person name="Chen G."/>
            <person name="Cahoon E.B."/>
            <person name="Gedil M."/>
            <person name="Stanke M."/>
            <person name="Haas B.J."/>
            <person name="Wortman J.R."/>
            <person name="Fraser-Liggett C.M."/>
            <person name="Ravel J."/>
            <person name="Rabinowicz P.D."/>
        </authorList>
    </citation>
    <scope>NUCLEOTIDE SEQUENCE [LARGE SCALE GENOMIC DNA]</scope>
    <source>
        <strain evidence="9">cv. Hale</strain>
    </source>
</reference>
<keyword evidence="3" id="KW-0238">DNA-binding</keyword>
<dbReference type="Pfam" id="PF02365">
    <property type="entry name" value="NAM"/>
    <property type="match status" value="1"/>
</dbReference>
<dbReference type="GO" id="GO:0006355">
    <property type="term" value="P:regulation of DNA-templated transcription"/>
    <property type="evidence" value="ECO:0007669"/>
    <property type="project" value="InterPro"/>
</dbReference>
<dbReference type="PROSITE" id="PS51005">
    <property type="entry name" value="NAC"/>
    <property type="match status" value="1"/>
</dbReference>
<dbReference type="Gene3D" id="2.170.150.80">
    <property type="entry name" value="NAC domain"/>
    <property type="match status" value="1"/>
</dbReference>
<dbReference type="STRING" id="3988.B9RMX7"/>
<dbReference type="EMBL" id="EQ973790">
    <property type="protein sequence ID" value="EEF47100.1"/>
    <property type="molecule type" value="Genomic_DNA"/>
</dbReference>
<protein>
    <recommendedName>
        <fullName evidence="7">NAC domain-containing protein</fullName>
    </recommendedName>
</protein>